<evidence type="ECO:0000256" key="1">
    <source>
        <dbReference type="SAM" id="SignalP"/>
    </source>
</evidence>
<evidence type="ECO:0000313" key="3">
    <source>
        <dbReference type="Proteomes" id="UP001519289"/>
    </source>
</evidence>
<dbReference type="Proteomes" id="UP001519289">
    <property type="component" value="Unassembled WGS sequence"/>
</dbReference>
<sequence length="212" mass="22032">MRRPVLLAAFPLLLVYVALAAVRTQSAPAPGPGIAALDRAVAAAGGHLEEAALFVTEPVADPDVGQRLAARLGWGEGEPPSERRRLAVEGGIGGPVLSVEWRLTGEAAAGWADRYAALKGALAAEGMWVPVQVELSGRAAGADDPLTLAGAALDGLAARARQPWAGDRAASIAGWSPLLPPGPYEVNVQVAVRQQPGGDRFWIGWPLVRSDY</sequence>
<proteinExistence type="predicted"/>
<keyword evidence="3" id="KW-1185">Reference proteome</keyword>
<dbReference type="EMBL" id="JAGGLG010000035">
    <property type="protein sequence ID" value="MBP2019783.1"/>
    <property type="molecule type" value="Genomic_DNA"/>
</dbReference>
<dbReference type="RefSeq" id="WP_209467883.1">
    <property type="nucleotide sequence ID" value="NZ_JAGGLG010000035.1"/>
</dbReference>
<organism evidence="2 3">
    <name type="scientific">Symbiobacterium terraclitae</name>
    <dbReference type="NCBI Taxonomy" id="557451"/>
    <lineage>
        <taxon>Bacteria</taxon>
        <taxon>Bacillati</taxon>
        <taxon>Bacillota</taxon>
        <taxon>Clostridia</taxon>
        <taxon>Eubacteriales</taxon>
        <taxon>Symbiobacteriaceae</taxon>
        <taxon>Symbiobacterium</taxon>
    </lineage>
</organism>
<protein>
    <submittedName>
        <fullName evidence="2">Uncharacterized protein</fullName>
    </submittedName>
</protein>
<name>A0ABS4JW58_9FIRM</name>
<evidence type="ECO:0000313" key="2">
    <source>
        <dbReference type="EMBL" id="MBP2019783.1"/>
    </source>
</evidence>
<accession>A0ABS4JW58</accession>
<reference evidence="2 3" key="1">
    <citation type="submission" date="2021-03" db="EMBL/GenBank/DDBJ databases">
        <title>Genomic Encyclopedia of Type Strains, Phase IV (KMG-IV): sequencing the most valuable type-strain genomes for metagenomic binning, comparative biology and taxonomic classification.</title>
        <authorList>
            <person name="Goeker M."/>
        </authorList>
    </citation>
    <scope>NUCLEOTIDE SEQUENCE [LARGE SCALE GENOMIC DNA]</scope>
    <source>
        <strain evidence="2 3">DSM 27138</strain>
    </source>
</reference>
<keyword evidence="1" id="KW-0732">Signal</keyword>
<comment type="caution">
    <text evidence="2">The sequence shown here is derived from an EMBL/GenBank/DDBJ whole genome shotgun (WGS) entry which is preliminary data.</text>
</comment>
<gene>
    <name evidence="2" type="ORF">J2Z79_003225</name>
</gene>
<feature type="signal peptide" evidence="1">
    <location>
        <begin position="1"/>
        <end position="20"/>
    </location>
</feature>
<feature type="chain" id="PRO_5047212086" evidence="1">
    <location>
        <begin position="21"/>
        <end position="212"/>
    </location>
</feature>